<accession>A0A820MGE8</accession>
<dbReference type="AlphaFoldDB" id="A0A820MGE8"/>
<proteinExistence type="predicted"/>
<sequence length="124" mass="14308">MMIIFGSLILRNIRKRRSRRCYPAQTNNSSILNPSATQQLIKVGNVVNNQRIKRRDIQLVTMLLVQDIVFIISTFPISIYKLYSISTIHETKSKLRQSIENTIFNISVISLFLNNIITLKKNAT</sequence>
<evidence type="ECO:0000313" key="1">
    <source>
        <dbReference type="EMBL" id="CAF4371634.1"/>
    </source>
</evidence>
<reference evidence="1" key="1">
    <citation type="submission" date="2021-02" db="EMBL/GenBank/DDBJ databases">
        <authorList>
            <person name="Nowell W R."/>
        </authorList>
    </citation>
    <scope>NUCLEOTIDE SEQUENCE</scope>
</reference>
<dbReference type="EMBL" id="CAJOAZ010023033">
    <property type="protein sequence ID" value="CAF4371634.1"/>
    <property type="molecule type" value="Genomic_DNA"/>
</dbReference>
<feature type="non-terminal residue" evidence="1">
    <location>
        <position position="1"/>
    </location>
</feature>
<organism evidence="1 2">
    <name type="scientific">Adineta steineri</name>
    <dbReference type="NCBI Taxonomy" id="433720"/>
    <lineage>
        <taxon>Eukaryota</taxon>
        <taxon>Metazoa</taxon>
        <taxon>Spiralia</taxon>
        <taxon>Gnathifera</taxon>
        <taxon>Rotifera</taxon>
        <taxon>Eurotatoria</taxon>
        <taxon>Bdelloidea</taxon>
        <taxon>Adinetida</taxon>
        <taxon>Adinetidae</taxon>
        <taxon>Adineta</taxon>
    </lineage>
</organism>
<evidence type="ECO:0000313" key="2">
    <source>
        <dbReference type="Proteomes" id="UP000663844"/>
    </source>
</evidence>
<gene>
    <name evidence="1" type="ORF">OXD698_LOCUS49873</name>
</gene>
<dbReference type="Gene3D" id="1.20.1070.10">
    <property type="entry name" value="Rhodopsin 7-helix transmembrane proteins"/>
    <property type="match status" value="1"/>
</dbReference>
<dbReference type="Proteomes" id="UP000663844">
    <property type="component" value="Unassembled WGS sequence"/>
</dbReference>
<comment type="caution">
    <text evidence="1">The sequence shown here is derived from an EMBL/GenBank/DDBJ whole genome shotgun (WGS) entry which is preliminary data.</text>
</comment>
<name>A0A820MGE8_9BILA</name>
<protein>
    <submittedName>
        <fullName evidence="1">Uncharacterized protein</fullName>
    </submittedName>
</protein>